<comment type="caution">
    <text evidence="2">The sequence shown here is derived from an EMBL/GenBank/DDBJ whole genome shotgun (WGS) entry which is preliminary data.</text>
</comment>
<protein>
    <submittedName>
        <fullName evidence="2">Uncharacterized protein</fullName>
    </submittedName>
</protein>
<proteinExistence type="predicted"/>
<dbReference type="EMBL" id="ML986710">
    <property type="protein sequence ID" value="KAF2259405.1"/>
    <property type="molecule type" value="Genomic_DNA"/>
</dbReference>
<gene>
    <name evidence="2" type="ORF">CC78DRAFT_621060</name>
</gene>
<dbReference type="Proteomes" id="UP000800093">
    <property type="component" value="Unassembled WGS sequence"/>
</dbReference>
<evidence type="ECO:0000256" key="1">
    <source>
        <dbReference type="SAM" id="MobiDB-lite"/>
    </source>
</evidence>
<organism evidence="2 3">
    <name type="scientific">Lojkania enalia</name>
    <dbReference type="NCBI Taxonomy" id="147567"/>
    <lineage>
        <taxon>Eukaryota</taxon>
        <taxon>Fungi</taxon>
        <taxon>Dikarya</taxon>
        <taxon>Ascomycota</taxon>
        <taxon>Pezizomycotina</taxon>
        <taxon>Dothideomycetes</taxon>
        <taxon>Pleosporomycetidae</taxon>
        <taxon>Pleosporales</taxon>
        <taxon>Pleosporales incertae sedis</taxon>
        <taxon>Lojkania</taxon>
    </lineage>
</organism>
<dbReference type="AlphaFoldDB" id="A0A9P4K3D6"/>
<evidence type="ECO:0000313" key="2">
    <source>
        <dbReference type="EMBL" id="KAF2259405.1"/>
    </source>
</evidence>
<evidence type="ECO:0000313" key="3">
    <source>
        <dbReference type="Proteomes" id="UP000800093"/>
    </source>
</evidence>
<feature type="region of interest" description="Disordered" evidence="1">
    <location>
        <begin position="1"/>
        <end position="26"/>
    </location>
</feature>
<sequence length="400" mass="43812">MSPSNVRPRRGKDDRRSMKTHARKPSQYGLALALQADLLQSLNNVASVVRPRPARLDPKSALRLNVLSADGGAPSAIRNLFHKSNSCKAKASPGIQEPSRWERLTGSTYKSGIVIWLTILSVASSEPISPSQPRAPSRSSVSATYHSLKRRWGLCRQQQQLKLSPERVVRAIVRRGPLFCATSDGRGGLGVICVLTNLSTFSITAQTAKIPKVPQVSPSKRIRKGRTAGGCGALEHHSVVKCLESSMQTDQLRVICAFAIFVRPAALQCQHVRLTEPMVLTSGGIQLPPSILRRAKIPSGQGCPRLKLLSITQNEKPAEHRRRNMCTHHGSSAQASLVSLWRSTCLEYLRGQLPISYIDLESRDVGLTSGEERGAKWIDSSSPLPSPQLSAIHEWRTDTI</sequence>
<accession>A0A9P4K3D6</accession>
<keyword evidence="3" id="KW-1185">Reference proteome</keyword>
<name>A0A9P4K3D6_9PLEO</name>
<reference evidence="3" key="1">
    <citation type="journal article" date="2020" name="Stud. Mycol.">
        <title>101 Dothideomycetes genomes: A test case for predicting lifestyles and emergence of pathogens.</title>
        <authorList>
            <person name="Haridas S."/>
            <person name="Albert R."/>
            <person name="Binder M."/>
            <person name="Bloem J."/>
            <person name="LaButti K."/>
            <person name="Salamov A."/>
            <person name="Andreopoulos B."/>
            <person name="Baker S."/>
            <person name="Barry K."/>
            <person name="Bills G."/>
            <person name="Bluhm B."/>
            <person name="Cannon C."/>
            <person name="Castanera R."/>
            <person name="Culley D."/>
            <person name="Daum C."/>
            <person name="Ezra D."/>
            <person name="Gonzalez J."/>
            <person name="Henrissat B."/>
            <person name="Kuo A."/>
            <person name="Liang C."/>
            <person name="Lipzen A."/>
            <person name="Lutzoni F."/>
            <person name="Magnuson J."/>
            <person name="Mondo S."/>
            <person name="Nolan M."/>
            <person name="Ohm R."/>
            <person name="Pangilinan J."/>
            <person name="Park H.-J."/>
            <person name="Ramirez L."/>
            <person name="Alfaro M."/>
            <person name="Sun H."/>
            <person name="Tritt A."/>
            <person name="Yoshinaga Y."/>
            <person name="Zwiers L.-H."/>
            <person name="Turgeon B."/>
            <person name="Goodwin S."/>
            <person name="Spatafora J."/>
            <person name="Crous P."/>
            <person name="Grigoriev I."/>
        </authorList>
    </citation>
    <scope>NUCLEOTIDE SEQUENCE [LARGE SCALE GENOMIC DNA]</scope>
    <source>
        <strain evidence="3">CBS 304.66</strain>
    </source>
</reference>